<protein>
    <submittedName>
        <fullName evidence="1">Unannotated protein</fullName>
    </submittedName>
</protein>
<organism evidence="1">
    <name type="scientific">freshwater metagenome</name>
    <dbReference type="NCBI Taxonomy" id="449393"/>
    <lineage>
        <taxon>unclassified sequences</taxon>
        <taxon>metagenomes</taxon>
        <taxon>ecological metagenomes</taxon>
    </lineage>
</organism>
<sequence length="137" mass="14164">MIAVHRGGHSHLCEPGGHELQKGHLRGGVLHGDTIGAQVGVGLGAFEALALGIFEVVHQDLLGQGKPAAEAAAPDRHALAELGVDGCDQLDRGVRSDGHVRSSECRLAAEMMPRDRGGRLAGGAGTAGRSIKYYTSI</sequence>
<reference evidence="1" key="1">
    <citation type="submission" date="2020-05" db="EMBL/GenBank/DDBJ databases">
        <authorList>
            <person name="Chiriac C."/>
            <person name="Salcher M."/>
            <person name="Ghai R."/>
            <person name="Kavagutti S V."/>
        </authorList>
    </citation>
    <scope>NUCLEOTIDE SEQUENCE</scope>
</reference>
<proteinExistence type="predicted"/>
<accession>A0A6J7R2N0</accession>
<dbReference type="AlphaFoldDB" id="A0A6J7R2N0"/>
<gene>
    <name evidence="1" type="ORF">UFOPK3967_02901</name>
</gene>
<evidence type="ECO:0000313" key="1">
    <source>
        <dbReference type="EMBL" id="CAB5023399.1"/>
    </source>
</evidence>
<name>A0A6J7R2N0_9ZZZZ</name>
<dbReference type="EMBL" id="CAFBOS010000264">
    <property type="protein sequence ID" value="CAB5023399.1"/>
    <property type="molecule type" value="Genomic_DNA"/>
</dbReference>